<evidence type="ECO:0008006" key="3">
    <source>
        <dbReference type="Google" id="ProtNLM"/>
    </source>
</evidence>
<dbReference type="Proteomes" id="UP000775213">
    <property type="component" value="Unassembled WGS sequence"/>
</dbReference>
<comment type="caution">
    <text evidence="1">The sequence shown here is derived from an EMBL/GenBank/DDBJ whole genome shotgun (WGS) entry which is preliminary data.</text>
</comment>
<reference evidence="1 2" key="1">
    <citation type="journal article" date="2021" name="Hortic Res">
        <title>Chromosome-scale assembly of the Dendrobium chrysotoxum genome enhances the understanding of orchid evolution.</title>
        <authorList>
            <person name="Zhang Y."/>
            <person name="Zhang G.Q."/>
            <person name="Zhang D."/>
            <person name="Liu X.D."/>
            <person name="Xu X.Y."/>
            <person name="Sun W.H."/>
            <person name="Yu X."/>
            <person name="Zhu X."/>
            <person name="Wang Z.W."/>
            <person name="Zhao X."/>
            <person name="Zhong W.Y."/>
            <person name="Chen H."/>
            <person name="Yin W.L."/>
            <person name="Huang T."/>
            <person name="Niu S.C."/>
            <person name="Liu Z.J."/>
        </authorList>
    </citation>
    <scope>NUCLEOTIDE SEQUENCE [LARGE SCALE GENOMIC DNA]</scope>
    <source>
        <strain evidence="1">Lindl</strain>
    </source>
</reference>
<dbReference type="AlphaFoldDB" id="A0AAV7GYC1"/>
<evidence type="ECO:0000313" key="2">
    <source>
        <dbReference type="Proteomes" id="UP000775213"/>
    </source>
</evidence>
<name>A0AAV7GYC1_DENCH</name>
<dbReference type="PANTHER" id="PTHR33108">
    <property type="entry name" value="OS01G0745000 PROTEIN"/>
    <property type="match status" value="1"/>
</dbReference>
<sequence>MSASAMSGEAVEEEEEFGFVECECCGLTEECTAAYVAAVSARYGGRWICGLCAEAVGEEICRSAKLISTEEALQRQMSFCLSFRSATSPPTAETGDHLIAVVRRLIRRSLDSPPRLLLSTSRSTSRKVPAVSGQTENCLATIGGNYLSDVGDVDLLKVKRLNFN</sequence>
<gene>
    <name evidence="1" type="ORF">IEQ34_011210</name>
</gene>
<dbReference type="InterPro" id="IPR012876">
    <property type="entry name" value="DUF1677_pln"/>
</dbReference>
<dbReference type="Pfam" id="PF07911">
    <property type="entry name" value="DUF1677"/>
    <property type="match status" value="1"/>
</dbReference>
<organism evidence="1 2">
    <name type="scientific">Dendrobium chrysotoxum</name>
    <name type="common">Orchid</name>
    <dbReference type="NCBI Taxonomy" id="161865"/>
    <lineage>
        <taxon>Eukaryota</taxon>
        <taxon>Viridiplantae</taxon>
        <taxon>Streptophyta</taxon>
        <taxon>Embryophyta</taxon>
        <taxon>Tracheophyta</taxon>
        <taxon>Spermatophyta</taxon>
        <taxon>Magnoliopsida</taxon>
        <taxon>Liliopsida</taxon>
        <taxon>Asparagales</taxon>
        <taxon>Orchidaceae</taxon>
        <taxon>Epidendroideae</taxon>
        <taxon>Malaxideae</taxon>
        <taxon>Dendrobiinae</taxon>
        <taxon>Dendrobium</taxon>
    </lineage>
</organism>
<proteinExistence type="predicted"/>
<dbReference type="PANTHER" id="PTHR33108:SF32">
    <property type="entry name" value="DUF1677 FAMILY PROTEIN (DUF1677)"/>
    <property type="match status" value="1"/>
</dbReference>
<accession>A0AAV7GYC1</accession>
<protein>
    <recommendedName>
        <fullName evidence="3">DUF1677 family protein</fullName>
    </recommendedName>
</protein>
<keyword evidence="2" id="KW-1185">Reference proteome</keyword>
<evidence type="ECO:0000313" key="1">
    <source>
        <dbReference type="EMBL" id="KAH0460547.1"/>
    </source>
</evidence>
<dbReference type="EMBL" id="JAGFBR010000010">
    <property type="protein sequence ID" value="KAH0460547.1"/>
    <property type="molecule type" value="Genomic_DNA"/>
</dbReference>